<dbReference type="Pfam" id="PF00353">
    <property type="entry name" value="HemolysinCabind"/>
    <property type="match status" value="1"/>
</dbReference>
<evidence type="ECO:0000313" key="2">
    <source>
        <dbReference type="Proteomes" id="UP000003947"/>
    </source>
</evidence>
<dbReference type="eggNOG" id="COG2931">
    <property type="taxonomic scope" value="Bacteria"/>
</dbReference>
<reference evidence="1 2" key="1">
    <citation type="submission" date="2012-02" db="EMBL/GenBank/DDBJ databases">
        <title>Improved High-Quality Draft sequence of Microvirga sp. WSM3557.</title>
        <authorList>
            <consortium name="US DOE Joint Genome Institute"/>
            <person name="Lucas S."/>
            <person name="Han J."/>
            <person name="Lapidus A."/>
            <person name="Cheng J.-F."/>
            <person name="Goodwin L."/>
            <person name="Pitluck S."/>
            <person name="Peters L."/>
            <person name="Zhang X."/>
            <person name="Detter J.C."/>
            <person name="Han C."/>
            <person name="Tapia R."/>
            <person name="Land M."/>
            <person name="Hauser L."/>
            <person name="Kyrpides N."/>
            <person name="Ivanova N."/>
            <person name="Pagani I."/>
            <person name="Brau L."/>
            <person name="Yates R."/>
            <person name="O'Hara G."/>
            <person name="Rui T."/>
            <person name="Howieson J."/>
            <person name="Reeve W."/>
            <person name="Woyke T."/>
        </authorList>
    </citation>
    <scope>NUCLEOTIDE SEQUENCE [LARGE SCALE GENOMIC DNA]</scope>
    <source>
        <strain evidence="1 2">WSM3557</strain>
    </source>
</reference>
<dbReference type="OrthoDB" id="5380561at2"/>
<gene>
    <name evidence="1" type="ORF">MicloDRAFT_00042400</name>
</gene>
<dbReference type="AlphaFoldDB" id="I4YUM7"/>
<name>I4YUM7_9HYPH</name>
<dbReference type="PATRIC" id="fig|864069.3.peg.4587"/>
<dbReference type="InterPro" id="IPR011049">
    <property type="entry name" value="Serralysin-like_metalloprot_C"/>
</dbReference>
<sequence length="262" mass="27826">MTLDHVASGDLSNIKLGALLDGGFALVADTFVGNDFNVTVATYSSTGAAVTPPMLAHSSAEGLQSFGLLGVLNDGRLLVSWLDYERGIQFHFQVFDTGYVAPPGTDPSSTFGFIRVGTKGKNALTGGAGDDKFYGGYGNDKLTGLDGADVFVFNAKLGTALTDRKVNFDTITDFKPGEDKIWLDNAIFKKLGKKGSETAPAALNKKFFKIGKQAGDKDDYVVYDKKTGILSYDADGSGAKAAIEIAKLTRNLKLSHLDFAIV</sequence>
<dbReference type="RefSeq" id="WP_009763719.1">
    <property type="nucleotide sequence ID" value="NZ_CP141048.1"/>
</dbReference>
<dbReference type="PRINTS" id="PR00313">
    <property type="entry name" value="CABNDNGRPT"/>
</dbReference>
<dbReference type="Gene3D" id="2.150.10.10">
    <property type="entry name" value="Serralysin-like metalloprotease, C-terminal"/>
    <property type="match status" value="1"/>
</dbReference>
<keyword evidence="2" id="KW-1185">Reference proteome</keyword>
<dbReference type="SUPFAM" id="SSF51120">
    <property type="entry name" value="beta-Roll"/>
    <property type="match status" value="1"/>
</dbReference>
<proteinExistence type="predicted"/>
<evidence type="ECO:0000313" key="1">
    <source>
        <dbReference type="EMBL" id="EIM27669.1"/>
    </source>
</evidence>
<accession>I4YUM7</accession>
<dbReference type="EMBL" id="JH660645">
    <property type="protein sequence ID" value="EIM27669.1"/>
    <property type="molecule type" value="Genomic_DNA"/>
</dbReference>
<organism evidence="1 2">
    <name type="scientific">Microvirga lotononidis</name>
    <dbReference type="NCBI Taxonomy" id="864069"/>
    <lineage>
        <taxon>Bacteria</taxon>
        <taxon>Pseudomonadati</taxon>
        <taxon>Pseudomonadota</taxon>
        <taxon>Alphaproteobacteria</taxon>
        <taxon>Hyphomicrobiales</taxon>
        <taxon>Methylobacteriaceae</taxon>
        <taxon>Microvirga</taxon>
    </lineage>
</organism>
<dbReference type="GO" id="GO:0005509">
    <property type="term" value="F:calcium ion binding"/>
    <property type="evidence" value="ECO:0007669"/>
    <property type="project" value="InterPro"/>
</dbReference>
<dbReference type="InterPro" id="IPR001343">
    <property type="entry name" value="Hemolysn_Ca-bd"/>
</dbReference>
<dbReference type="STRING" id="864069.MicloDRAFT_00042400"/>
<dbReference type="GO" id="GO:0005615">
    <property type="term" value="C:extracellular space"/>
    <property type="evidence" value="ECO:0007669"/>
    <property type="project" value="InterPro"/>
</dbReference>
<dbReference type="HOGENOM" id="CLU_1060955_0_0_5"/>
<dbReference type="Proteomes" id="UP000003947">
    <property type="component" value="Unassembled WGS sequence"/>
</dbReference>
<protein>
    <submittedName>
        <fullName evidence="1">Putative calcium-binding protein</fullName>
    </submittedName>
</protein>